<sequence>MKCRVPHSFLQQDCNCRVRCVIFNVVRISSVRCTMCQMHAGARNGTRSQVTTYCFVNVLQPQKAAMTVSNQLLSYNFSAFSAHSLLLTVNHILKLQKVYSERTAALAVRVDVDGVRNSFLSKSVFTSMLELMELVYSRNSNYSQYLKVRDLVVYGNEFQNIFRTQLYIMFSVHGTTRCLGRRPSRETGTRHHVDTTEQMPHGGYFTSVVTWLERVVVGLCGFRLDPEFESGNGTAMQRSEAKPTHIPVTQFFRTLEKVATFTIRNLVPRDQFHQSKLQLDQLIDDSRHVMAGAAELNRICFELAAQ</sequence>
<reference evidence="2" key="1">
    <citation type="submission" date="2023-06" db="EMBL/GenBank/DDBJ databases">
        <authorList>
            <person name="Kurt Z."/>
        </authorList>
    </citation>
    <scope>NUCLEOTIDE SEQUENCE</scope>
</reference>
<reference evidence="3 5" key="2">
    <citation type="submission" date="2024-07" db="EMBL/GenBank/DDBJ databases">
        <authorList>
            <person name="Akdeniz Z."/>
        </authorList>
    </citation>
    <scope>NUCLEOTIDE SEQUENCE [LARGE SCALE GENOMIC DNA]</scope>
</reference>
<keyword evidence="5" id="KW-1185">Reference proteome</keyword>
<dbReference type="EMBL" id="CATOUU010000422">
    <property type="protein sequence ID" value="CAI9928845.1"/>
    <property type="molecule type" value="Genomic_DNA"/>
</dbReference>
<dbReference type="EMBL" id="CAXDID020000685">
    <property type="protein sequence ID" value="CAL6110272.1"/>
    <property type="molecule type" value="Genomic_DNA"/>
</dbReference>
<evidence type="ECO:0000313" key="4">
    <source>
        <dbReference type="EMBL" id="CAL6110274.1"/>
    </source>
</evidence>
<organism evidence="2">
    <name type="scientific">Hexamita inflata</name>
    <dbReference type="NCBI Taxonomy" id="28002"/>
    <lineage>
        <taxon>Eukaryota</taxon>
        <taxon>Metamonada</taxon>
        <taxon>Diplomonadida</taxon>
        <taxon>Hexamitidae</taxon>
        <taxon>Hexamitinae</taxon>
        <taxon>Hexamita</taxon>
    </lineage>
</organism>
<protein>
    <submittedName>
        <fullName evidence="3">Hypothetical_protein</fullName>
    </submittedName>
</protein>
<dbReference type="Proteomes" id="UP001642409">
    <property type="component" value="Unassembled WGS sequence"/>
</dbReference>
<name>A0AA86NZQ9_9EUKA</name>
<dbReference type="AlphaFoldDB" id="A0AA86NZQ9"/>
<accession>A0AA86NZQ9</accession>
<proteinExistence type="predicted"/>
<comment type="caution">
    <text evidence="2">The sequence shown here is derived from an EMBL/GenBank/DDBJ whole genome shotgun (WGS) entry which is preliminary data.</text>
</comment>
<evidence type="ECO:0000313" key="5">
    <source>
        <dbReference type="Proteomes" id="UP001642409"/>
    </source>
</evidence>
<evidence type="ECO:0000313" key="3">
    <source>
        <dbReference type="EMBL" id="CAL6110272.1"/>
    </source>
</evidence>
<dbReference type="EMBL" id="CAXDID020000685">
    <property type="protein sequence ID" value="CAL6110274.1"/>
    <property type="molecule type" value="Genomic_DNA"/>
</dbReference>
<dbReference type="EMBL" id="CATOUU010000422">
    <property type="protein sequence ID" value="CAI9928846.1"/>
    <property type="molecule type" value="Genomic_DNA"/>
</dbReference>
<evidence type="ECO:0000313" key="1">
    <source>
        <dbReference type="EMBL" id="CAI9928845.1"/>
    </source>
</evidence>
<evidence type="ECO:0000313" key="2">
    <source>
        <dbReference type="EMBL" id="CAI9928846.1"/>
    </source>
</evidence>
<gene>
    <name evidence="1" type="ORF">HINF_LOCUS16490</name>
    <name evidence="2" type="ORF">HINF_LOCUS16491</name>
    <name evidence="3" type="ORF">HINF_LOCUS75839</name>
    <name evidence="4" type="ORF">HINF_LOCUS75840</name>
</gene>